<keyword evidence="5" id="KW-0012">Acyltransferase</keyword>
<dbReference type="PANTHER" id="PTHR37323:SF1">
    <property type="entry name" value="L-ORNITHINE N(ALPHA)-ACYLTRANSFERASE"/>
    <property type="match status" value="1"/>
</dbReference>
<dbReference type="Gene3D" id="3.40.630.30">
    <property type="match status" value="1"/>
</dbReference>
<dbReference type="RefSeq" id="WP_034888477.1">
    <property type="nucleotide sequence ID" value="NZ_JRUQ01000016.1"/>
</dbReference>
<dbReference type="EMBL" id="JRUQ01000016">
    <property type="protein sequence ID" value="KGT95414.1"/>
    <property type="molecule type" value="Genomic_DNA"/>
</dbReference>
<dbReference type="InterPro" id="IPR002123">
    <property type="entry name" value="Plipid/glycerol_acylTrfase"/>
</dbReference>
<dbReference type="GO" id="GO:0043810">
    <property type="term" value="F:ornithine-acyl [acyl carrier protein] N-acyltransferase activity"/>
    <property type="evidence" value="ECO:0007669"/>
    <property type="project" value="UniProtKB-EC"/>
</dbReference>
<dbReference type="STRING" id="371042.NG99_03515"/>
<comment type="similarity">
    <text evidence="6">Belongs to the acetyltransferase family. OlsB subfamily.</text>
</comment>
<keyword evidence="3" id="KW-0808">Transferase</keyword>
<gene>
    <name evidence="12" type="ORF">NG99_03515</name>
</gene>
<dbReference type="OrthoDB" id="1113830at2"/>
<dbReference type="Proteomes" id="UP000030351">
    <property type="component" value="Unassembled WGS sequence"/>
</dbReference>
<evidence type="ECO:0000256" key="5">
    <source>
        <dbReference type="ARBA" id="ARBA00023315"/>
    </source>
</evidence>
<keyword evidence="13" id="KW-1185">Reference proteome</keyword>
<sequence>MDNVDSIIREFFPHKAIAPWLRKLIRWVFGEKKLTAILQKISDKQGVEWVAAAAKTLRFHCEIDDDDYHNLPRSGPVIIIANHPTVMDGMAVINTLSRVRKDVKIVANHVLSLIFPATKSVSVGIRNMHGKMSHKQFREMNDHLKQGGVLVIFPAGRLAKLTLRGLRESPWQAGFIQLAMKNNAAIVPVHLKGYNTLRYYLTALIWRPLSNLMIIHECLRHRGKTLRVKICQQIDLSTIDRREIDFSQTTSELQRHLQQTGNNLPGLVPTRPPLSGPVDRSELTTILERCEVMKTCCDGKRLYLFLYQDEVDLPLLHELGRLREFSFRAIGAGTGELRDNDIYDRHYYHVILWDTERLEIAGSYRLAPAGEQLAKKGLAGLYSHSLFNYQQSDFPQVEKSIEIGRGFIQSEYQKTKALDELWKGIFIFINRHPDYKYLLGVLSIPGIYSLQAKNLIVCFYNIYFPFGKKICNSQRDYVVDDESIAGFFMGDDITSDWKRLNKKLDELNCSLPWPYKQAAKWYSDGGSAMCGFVEDHHFNTLAGLNFCDIEKLKKMYSRHYLKNS</sequence>
<dbReference type="SUPFAM" id="SSF69593">
    <property type="entry name" value="Glycerol-3-phosphate (1)-acyltransferase"/>
    <property type="match status" value="1"/>
</dbReference>
<dbReference type="eggNOG" id="COG0204">
    <property type="taxonomic scope" value="Bacteria"/>
</dbReference>
<dbReference type="GO" id="GO:0006629">
    <property type="term" value="P:lipid metabolic process"/>
    <property type="evidence" value="ECO:0007669"/>
    <property type="project" value="UniProtKB-KW"/>
</dbReference>
<evidence type="ECO:0000256" key="4">
    <source>
        <dbReference type="ARBA" id="ARBA00023098"/>
    </source>
</evidence>
<evidence type="ECO:0000256" key="1">
    <source>
        <dbReference type="ARBA" id="ARBA00005189"/>
    </source>
</evidence>
<dbReference type="PANTHER" id="PTHR37323">
    <property type="entry name" value="GCN5-RELATED N-ACETYLTRANSFERASE"/>
    <property type="match status" value="1"/>
</dbReference>
<comment type="pathway">
    <text evidence="1">Lipid metabolism.</text>
</comment>
<comment type="function">
    <text evidence="9">Catalyzes the first step in the biosynthesis of ornithine lipids, which are phosphorus-free membrane lipids. Catalyzes the 3-hydroxyacyl-acyl carrier protein-dependent acylation of ornithine to form lyso-ornithine lipid (LOL).</text>
</comment>
<comment type="caution">
    <text evidence="12">The sequence shown here is derived from an EMBL/GenBank/DDBJ whole genome shotgun (WGS) entry which is preliminary data.</text>
</comment>
<dbReference type="SMART" id="SM00563">
    <property type="entry name" value="PlsC"/>
    <property type="match status" value="1"/>
</dbReference>
<protein>
    <recommendedName>
        <fullName evidence="8">L-ornithine N(alpha)-acyltransferase</fullName>
        <ecNumber evidence="7">2.3.2.30</ecNumber>
    </recommendedName>
</protein>
<evidence type="ECO:0000256" key="8">
    <source>
        <dbReference type="ARBA" id="ARBA00039866"/>
    </source>
</evidence>
<dbReference type="InterPro" id="IPR016181">
    <property type="entry name" value="Acyl_CoA_acyltransferase"/>
</dbReference>
<dbReference type="Pfam" id="PF01553">
    <property type="entry name" value="Acyltransferase"/>
    <property type="match status" value="1"/>
</dbReference>
<evidence type="ECO:0000256" key="3">
    <source>
        <dbReference type="ARBA" id="ARBA00022679"/>
    </source>
</evidence>
<dbReference type="eggNOG" id="COG3176">
    <property type="taxonomic scope" value="Bacteria"/>
</dbReference>
<proteinExistence type="inferred from homology"/>
<evidence type="ECO:0000256" key="2">
    <source>
        <dbReference type="ARBA" id="ARBA00022516"/>
    </source>
</evidence>
<dbReference type="Pfam" id="PF13444">
    <property type="entry name" value="Acetyltransf_5"/>
    <property type="match status" value="1"/>
</dbReference>
<evidence type="ECO:0000256" key="9">
    <source>
        <dbReference type="ARBA" id="ARBA00045724"/>
    </source>
</evidence>
<evidence type="ECO:0000256" key="10">
    <source>
        <dbReference type="ARBA" id="ARBA00047785"/>
    </source>
</evidence>
<keyword evidence="2" id="KW-0444">Lipid biosynthesis</keyword>
<reference evidence="12 13" key="1">
    <citation type="submission" date="2014-10" db="EMBL/GenBank/DDBJ databases">
        <title>Genome sequence of Erwinia typographi M043b.</title>
        <authorList>
            <person name="Chan K.-G."/>
            <person name="Tan W.-S."/>
        </authorList>
    </citation>
    <scope>NUCLEOTIDE SEQUENCE [LARGE SCALE GENOMIC DNA]</scope>
    <source>
        <strain evidence="12 13">M043b</strain>
    </source>
</reference>
<organism evidence="12 13">
    <name type="scientific">Erwinia typographi</name>
    <dbReference type="NCBI Taxonomy" id="371042"/>
    <lineage>
        <taxon>Bacteria</taxon>
        <taxon>Pseudomonadati</taxon>
        <taxon>Pseudomonadota</taxon>
        <taxon>Gammaproteobacteria</taxon>
        <taxon>Enterobacterales</taxon>
        <taxon>Erwiniaceae</taxon>
        <taxon>Erwinia</taxon>
    </lineage>
</organism>
<dbReference type="EC" id="2.3.2.30" evidence="7"/>
<evidence type="ECO:0000256" key="6">
    <source>
        <dbReference type="ARBA" id="ARBA00038095"/>
    </source>
</evidence>
<dbReference type="InterPro" id="IPR052351">
    <property type="entry name" value="Ornithine_N-alpha-AT"/>
</dbReference>
<evidence type="ECO:0000313" key="13">
    <source>
        <dbReference type="Proteomes" id="UP000030351"/>
    </source>
</evidence>
<evidence type="ECO:0000313" key="12">
    <source>
        <dbReference type="EMBL" id="KGT95414.1"/>
    </source>
</evidence>
<evidence type="ECO:0000259" key="11">
    <source>
        <dbReference type="SMART" id="SM00563"/>
    </source>
</evidence>
<evidence type="ECO:0000256" key="7">
    <source>
        <dbReference type="ARBA" id="ARBA00039058"/>
    </source>
</evidence>
<name>A0A0A3ZC83_9GAMM</name>
<accession>A0A0A3ZC83</accession>
<dbReference type="AlphaFoldDB" id="A0A0A3ZC83"/>
<comment type="catalytic activity">
    <reaction evidence="10">
        <text>a (3R)-hydroxyacyl-[ACP] + L-ornithine = a lyso-ornithine lipid + holo-[ACP] + H(+)</text>
        <dbReference type="Rhea" id="RHEA:20633"/>
        <dbReference type="Rhea" id="RHEA-COMP:9685"/>
        <dbReference type="Rhea" id="RHEA-COMP:9945"/>
        <dbReference type="ChEBI" id="CHEBI:15378"/>
        <dbReference type="ChEBI" id="CHEBI:46911"/>
        <dbReference type="ChEBI" id="CHEBI:64479"/>
        <dbReference type="ChEBI" id="CHEBI:78827"/>
        <dbReference type="ChEBI" id="CHEBI:138482"/>
        <dbReference type="EC" id="2.3.2.30"/>
    </reaction>
    <physiologicalReaction direction="left-to-right" evidence="10">
        <dbReference type="Rhea" id="RHEA:20634"/>
    </physiologicalReaction>
</comment>
<feature type="domain" description="Phospholipid/glycerol acyltransferase" evidence="11">
    <location>
        <begin position="77"/>
        <end position="194"/>
    </location>
</feature>
<keyword evidence="4" id="KW-0443">Lipid metabolism</keyword>
<dbReference type="SUPFAM" id="SSF55729">
    <property type="entry name" value="Acyl-CoA N-acyltransferases (Nat)"/>
    <property type="match status" value="1"/>
</dbReference>